<evidence type="ECO:0000313" key="3">
    <source>
        <dbReference type="EMBL" id="WFE90973.1"/>
    </source>
</evidence>
<dbReference type="InterPro" id="IPR039445">
    <property type="entry name" value="DauR-like_HTH"/>
</dbReference>
<name>A0ABY8F648_9HYPH</name>
<evidence type="ECO:0000259" key="1">
    <source>
        <dbReference type="Pfam" id="PF08348"/>
    </source>
</evidence>
<evidence type="ECO:0000259" key="2">
    <source>
        <dbReference type="Pfam" id="PF13309"/>
    </source>
</evidence>
<keyword evidence="4" id="KW-1185">Reference proteome</keyword>
<dbReference type="Proteomes" id="UP001209803">
    <property type="component" value="Chromosome"/>
</dbReference>
<dbReference type="EMBL" id="CP120863">
    <property type="protein sequence ID" value="WFE90973.1"/>
    <property type="molecule type" value="Genomic_DNA"/>
</dbReference>
<feature type="domain" description="Transcriptional regulator DauR-like HTH" evidence="2">
    <location>
        <begin position="137"/>
        <end position="198"/>
    </location>
</feature>
<dbReference type="InterPro" id="IPR039446">
    <property type="entry name" value="DauR-like"/>
</dbReference>
<organism evidence="3 4">
    <name type="scientific">Roseibium porphyridii</name>
    <dbReference type="NCBI Taxonomy" id="2866279"/>
    <lineage>
        <taxon>Bacteria</taxon>
        <taxon>Pseudomonadati</taxon>
        <taxon>Pseudomonadota</taxon>
        <taxon>Alphaproteobacteria</taxon>
        <taxon>Hyphomicrobiales</taxon>
        <taxon>Stappiaceae</taxon>
        <taxon>Roseibium</taxon>
    </lineage>
</organism>
<proteinExistence type="predicted"/>
<sequence length="210" mass="23211">MTELHALTPICKAISALFPGQVEVVLHDLKTGRISAIENGFSPRKQGDDSLVETADFQSELRPDDTIGPYLKSNSDGARLRSVSALLRDEAGRPSALLCLNLRLTELEAARDVLAALTSFQMDTGSNMLRNDWREVTNSIVASTLKELKLSFNQLRRPNRLIIVERLVSADIFAARGSTDYVAEVLGISRASLYELIRQAKQSPDTKVKR</sequence>
<dbReference type="Pfam" id="PF13309">
    <property type="entry name" value="HTH_22"/>
    <property type="match status" value="1"/>
</dbReference>
<reference evidence="3 4" key="1">
    <citation type="submission" date="2023-03" db="EMBL/GenBank/DDBJ databases">
        <title>Roseibium porphyridii sp. nov. and Roseibium rhodosorbium sp. nov. isolated from marine algae, Porphyridium cruentum and Rhodosorus marinus, respectively.</title>
        <authorList>
            <person name="Lee M.W."/>
            <person name="Choi B.J."/>
            <person name="Lee J.K."/>
            <person name="Choi D.G."/>
            <person name="Baek J.H."/>
            <person name="Bayburt H."/>
            <person name="Kim J.M."/>
            <person name="Han D.M."/>
            <person name="Kim K.H."/>
            <person name="Jeon C.O."/>
        </authorList>
    </citation>
    <scope>NUCLEOTIDE SEQUENCE [LARGE SCALE GENOMIC DNA]</scope>
    <source>
        <strain evidence="3 4">KMA01</strain>
    </source>
</reference>
<dbReference type="InterPro" id="IPR013559">
    <property type="entry name" value="YheO"/>
</dbReference>
<accession>A0ABY8F648</accession>
<dbReference type="PANTHER" id="PTHR35568:SF1">
    <property type="entry name" value="TRANSCRIPTIONAL REGULATOR DAUR"/>
    <property type="match status" value="1"/>
</dbReference>
<dbReference type="Pfam" id="PF08348">
    <property type="entry name" value="PAS_6"/>
    <property type="match status" value="1"/>
</dbReference>
<evidence type="ECO:0000313" key="4">
    <source>
        <dbReference type="Proteomes" id="UP001209803"/>
    </source>
</evidence>
<dbReference type="RefSeq" id="WP_173005906.1">
    <property type="nucleotide sequence ID" value="NZ_CP120863.1"/>
</dbReference>
<protein>
    <submittedName>
        <fullName evidence="3">PAS domain-containing protein</fullName>
    </submittedName>
</protein>
<feature type="domain" description="YheO-like" evidence="1">
    <location>
        <begin position="4"/>
        <end position="112"/>
    </location>
</feature>
<dbReference type="PANTHER" id="PTHR35568">
    <property type="entry name" value="TRANSCRIPTIONAL REGULATOR DAUR"/>
    <property type="match status" value="1"/>
</dbReference>
<gene>
    <name evidence="3" type="ORF">K1718_06380</name>
</gene>